<dbReference type="PANTHER" id="PTHR44196">
    <property type="entry name" value="DEHYDROGENASE/REDUCTASE SDR FAMILY MEMBER 7B"/>
    <property type="match status" value="1"/>
</dbReference>
<dbReference type="InterPro" id="IPR002347">
    <property type="entry name" value="SDR_fam"/>
</dbReference>
<dbReference type="AlphaFoldDB" id="A0A3E0VDA1"/>
<dbReference type="PROSITE" id="PS00061">
    <property type="entry name" value="ADH_SHORT"/>
    <property type="match status" value="1"/>
</dbReference>
<evidence type="ECO:0000256" key="1">
    <source>
        <dbReference type="ARBA" id="ARBA00006484"/>
    </source>
</evidence>
<reference evidence="5 6" key="1">
    <citation type="submission" date="2017-04" db="EMBL/GenBank/DDBJ databases">
        <title>Comparative genome analysis of Subtercola boreus.</title>
        <authorList>
            <person name="Cho Y.-J."/>
            <person name="Cho A."/>
            <person name="Kim O.-S."/>
            <person name="Lee J.-I."/>
        </authorList>
    </citation>
    <scope>NUCLEOTIDE SEQUENCE [LARGE SCALE GENOMIC DNA]</scope>
    <source>
        <strain evidence="5 6">P27444</strain>
    </source>
</reference>
<dbReference type="PANTHER" id="PTHR44196:SF1">
    <property type="entry name" value="DEHYDROGENASE_REDUCTASE SDR FAMILY MEMBER 7B"/>
    <property type="match status" value="1"/>
</dbReference>
<dbReference type="OrthoDB" id="9792003at2"/>
<evidence type="ECO:0000259" key="4">
    <source>
        <dbReference type="SMART" id="SM00822"/>
    </source>
</evidence>
<sequence>MKIKDSVVIITGASSGIGAATARAASAAGARVVLAARREDRVRELADQLDRALGVRCDVTDPAQVAALGQATLDAFGRVDVLINNAGQGVQAGVEQLSLDDFRGILELNLVAPLSTMQAVLPVMRLQGSGAIVNVSSGTTFADVPGTGGYVASKIALERLSAVARNELEGTGIVVSTMIPFATSTEFLSSIRAGRADAETMTAGAVFDEPERVAEAILELVESGEPQLDLVPSAYGGTR</sequence>
<dbReference type="PRINTS" id="PR00080">
    <property type="entry name" value="SDRFAMILY"/>
</dbReference>
<keyword evidence="2" id="KW-0560">Oxidoreductase</keyword>
<dbReference type="SUPFAM" id="SSF51735">
    <property type="entry name" value="NAD(P)-binding Rossmann-fold domains"/>
    <property type="match status" value="1"/>
</dbReference>
<gene>
    <name evidence="5" type="ORF">B7R21_15140</name>
</gene>
<dbReference type="InterPro" id="IPR057326">
    <property type="entry name" value="KR_dom"/>
</dbReference>
<name>A0A3E0VDA1_9MICO</name>
<organism evidence="5 6">
    <name type="scientific">Subtercola boreus</name>
    <dbReference type="NCBI Taxonomy" id="120213"/>
    <lineage>
        <taxon>Bacteria</taxon>
        <taxon>Bacillati</taxon>
        <taxon>Actinomycetota</taxon>
        <taxon>Actinomycetes</taxon>
        <taxon>Micrococcales</taxon>
        <taxon>Microbacteriaceae</taxon>
        <taxon>Subtercola</taxon>
    </lineage>
</organism>
<dbReference type="Pfam" id="PF00106">
    <property type="entry name" value="adh_short"/>
    <property type="match status" value="1"/>
</dbReference>
<dbReference type="PRINTS" id="PR00081">
    <property type="entry name" value="GDHRDH"/>
</dbReference>
<dbReference type="Gene3D" id="3.40.50.720">
    <property type="entry name" value="NAD(P)-binding Rossmann-like Domain"/>
    <property type="match status" value="1"/>
</dbReference>
<comment type="similarity">
    <text evidence="1 3">Belongs to the short-chain dehydrogenases/reductases (SDR) family.</text>
</comment>
<protein>
    <submittedName>
        <fullName evidence="5">Short-chain dehydrogenase</fullName>
    </submittedName>
</protein>
<dbReference type="EMBL" id="NBXA01000026">
    <property type="protein sequence ID" value="RFA07523.1"/>
    <property type="molecule type" value="Genomic_DNA"/>
</dbReference>
<dbReference type="InterPro" id="IPR036291">
    <property type="entry name" value="NAD(P)-bd_dom_sf"/>
</dbReference>
<dbReference type="Proteomes" id="UP000256709">
    <property type="component" value="Unassembled WGS sequence"/>
</dbReference>
<comment type="caution">
    <text evidence="5">The sequence shown here is derived from an EMBL/GenBank/DDBJ whole genome shotgun (WGS) entry which is preliminary data.</text>
</comment>
<evidence type="ECO:0000256" key="2">
    <source>
        <dbReference type="ARBA" id="ARBA00023002"/>
    </source>
</evidence>
<dbReference type="SMART" id="SM00822">
    <property type="entry name" value="PKS_KR"/>
    <property type="match status" value="1"/>
</dbReference>
<dbReference type="RefSeq" id="WP_116284061.1">
    <property type="nucleotide sequence ID" value="NZ_NBXA01000026.1"/>
</dbReference>
<evidence type="ECO:0000313" key="5">
    <source>
        <dbReference type="EMBL" id="RFA07523.1"/>
    </source>
</evidence>
<dbReference type="InterPro" id="IPR020904">
    <property type="entry name" value="Sc_DH/Rdtase_CS"/>
</dbReference>
<accession>A0A3E0VDA1</accession>
<proteinExistence type="inferred from homology"/>
<feature type="domain" description="Ketoreductase" evidence="4">
    <location>
        <begin position="6"/>
        <end position="182"/>
    </location>
</feature>
<dbReference type="GO" id="GO:0016491">
    <property type="term" value="F:oxidoreductase activity"/>
    <property type="evidence" value="ECO:0007669"/>
    <property type="project" value="UniProtKB-KW"/>
</dbReference>
<dbReference type="GO" id="GO:0016020">
    <property type="term" value="C:membrane"/>
    <property type="evidence" value="ECO:0007669"/>
    <property type="project" value="TreeGrafter"/>
</dbReference>
<evidence type="ECO:0000313" key="6">
    <source>
        <dbReference type="Proteomes" id="UP000256709"/>
    </source>
</evidence>
<evidence type="ECO:0000256" key="3">
    <source>
        <dbReference type="RuleBase" id="RU000363"/>
    </source>
</evidence>